<dbReference type="EMBL" id="VOOS01000001">
    <property type="protein sequence ID" value="TXB67065.1"/>
    <property type="molecule type" value="Genomic_DNA"/>
</dbReference>
<dbReference type="AlphaFoldDB" id="A0A5C6RYM2"/>
<dbReference type="RefSeq" id="WP_147098269.1">
    <property type="nucleotide sequence ID" value="NZ_VOOS01000001.1"/>
</dbReference>
<feature type="signal peptide" evidence="1">
    <location>
        <begin position="1"/>
        <end position="21"/>
    </location>
</feature>
<organism evidence="2 3">
    <name type="scientific">Vicingus serpentipes</name>
    <dbReference type="NCBI Taxonomy" id="1926625"/>
    <lineage>
        <taxon>Bacteria</taxon>
        <taxon>Pseudomonadati</taxon>
        <taxon>Bacteroidota</taxon>
        <taxon>Flavobacteriia</taxon>
        <taxon>Flavobacteriales</taxon>
        <taxon>Vicingaceae</taxon>
        <taxon>Vicingus</taxon>
    </lineage>
</organism>
<evidence type="ECO:0000256" key="1">
    <source>
        <dbReference type="SAM" id="SignalP"/>
    </source>
</evidence>
<proteinExistence type="predicted"/>
<keyword evidence="1" id="KW-0732">Signal</keyword>
<dbReference type="Proteomes" id="UP000321721">
    <property type="component" value="Unassembled WGS sequence"/>
</dbReference>
<gene>
    <name evidence="2" type="ORF">FRY74_02445</name>
</gene>
<feature type="chain" id="PRO_5022976087" description="DUF4412 domain-containing protein" evidence="1">
    <location>
        <begin position="22"/>
        <end position="230"/>
    </location>
</feature>
<sequence>MKKIIYFIIFFSFSLLFNSCGGDTTTQEEGEIEYKISYPKMDKKNFMLDFMPRKMVMKFKEDVYSTNLSAGMGMFRSSFICDQNNNQFIQQVKLINKKYALQLDGDGIKKSISKNPSFTVEHTTEIKNILGYNCKKAIVTVNNEKQDAFTVYYTDKIGLKTPNWCNEFADIDGVMLEYQYEKYDVCMRFTASKIEFKEIDDAEFEISKDYKLISEPEMDKEMKEIFESFN</sequence>
<comment type="caution">
    <text evidence="2">The sequence shown here is derived from an EMBL/GenBank/DDBJ whole genome shotgun (WGS) entry which is preliminary data.</text>
</comment>
<accession>A0A5C6RYM2</accession>
<evidence type="ECO:0000313" key="2">
    <source>
        <dbReference type="EMBL" id="TXB67065.1"/>
    </source>
</evidence>
<keyword evidence="3" id="KW-1185">Reference proteome</keyword>
<evidence type="ECO:0008006" key="4">
    <source>
        <dbReference type="Google" id="ProtNLM"/>
    </source>
</evidence>
<protein>
    <recommendedName>
        <fullName evidence="4">DUF4412 domain-containing protein</fullName>
    </recommendedName>
</protein>
<name>A0A5C6RYM2_9FLAO</name>
<evidence type="ECO:0000313" key="3">
    <source>
        <dbReference type="Proteomes" id="UP000321721"/>
    </source>
</evidence>
<reference evidence="2 3" key="1">
    <citation type="submission" date="2019-08" db="EMBL/GenBank/DDBJ databases">
        <title>Genome of Vicingus serpentipes NCIMB 15042.</title>
        <authorList>
            <person name="Bowman J.P."/>
        </authorList>
    </citation>
    <scope>NUCLEOTIDE SEQUENCE [LARGE SCALE GENOMIC DNA]</scope>
    <source>
        <strain evidence="2 3">NCIMB 15042</strain>
    </source>
</reference>
<dbReference type="Pfam" id="PF22252">
    <property type="entry name" value="PNGase_F-II_N"/>
    <property type="match status" value="1"/>
</dbReference>
<dbReference type="OrthoDB" id="1467107at2"/>